<evidence type="ECO:0000313" key="3">
    <source>
        <dbReference type="Proteomes" id="UP000321577"/>
    </source>
</evidence>
<dbReference type="EMBL" id="BKAG01000019">
    <property type="protein sequence ID" value="GEP43602.1"/>
    <property type="molecule type" value="Genomic_DNA"/>
</dbReference>
<sequence length="319" mass="35470">MTRLLSALLLCLLIHGSQAQISKAPPATVATARRSLTKVHIIEKVRIYYATEGEHAVSAGDLNGNGTPDQVEDVMTQTRVALQLWQSLGFADPLTTKRYQDTSWIDVHLISKDVLKSNGVTYDEIQRFQRAGDPEGTGSLCFNVATSVKASENLTPAHEVFHILQNSICYFKNSWLTEGTARWSERALGEGGLTAGLMPASWPPDDATMTSSIFTSSYDTAKTYWGPLLNLHDKGGKLPKVKLPKSVIDARYVNGEPVLKDLDLSGWELVREIFQALDDADEGVYQQRQLTRWSEKDQFSPENNAIIHRIVQEVAARKR</sequence>
<organism evidence="2 3">
    <name type="scientific">Brevifollis gellanilyticus</name>
    <dbReference type="NCBI Taxonomy" id="748831"/>
    <lineage>
        <taxon>Bacteria</taxon>
        <taxon>Pseudomonadati</taxon>
        <taxon>Verrucomicrobiota</taxon>
        <taxon>Verrucomicrobiia</taxon>
        <taxon>Verrucomicrobiales</taxon>
        <taxon>Verrucomicrobiaceae</taxon>
    </lineage>
</organism>
<evidence type="ECO:0000313" key="2">
    <source>
        <dbReference type="EMBL" id="GEP43602.1"/>
    </source>
</evidence>
<accession>A0A512MA51</accession>
<reference evidence="2 3" key="1">
    <citation type="submission" date="2019-07" db="EMBL/GenBank/DDBJ databases">
        <title>Whole genome shotgun sequence of Brevifollis gellanilyticus NBRC 108608.</title>
        <authorList>
            <person name="Hosoyama A."/>
            <person name="Uohara A."/>
            <person name="Ohji S."/>
            <person name="Ichikawa N."/>
        </authorList>
    </citation>
    <scope>NUCLEOTIDE SEQUENCE [LARGE SCALE GENOMIC DNA]</scope>
    <source>
        <strain evidence="2 3">NBRC 108608</strain>
    </source>
</reference>
<name>A0A512MA51_9BACT</name>
<dbReference type="RefSeq" id="WP_146851176.1">
    <property type="nucleotide sequence ID" value="NZ_BKAG01000019.1"/>
</dbReference>
<comment type="caution">
    <text evidence="2">The sequence shown here is derived from an EMBL/GenBank/DDBJ whole genome shotgun (WGS) entry which is preliminary data.</text>
</comment>
<dbReference type="Proteomes" id="UP000321577">
    <property type="component" value="Unassembled WGS sequence"/>
</dbReference>
<proteinExistence type="predicted"/>
<evidence type="ECO:0008006" key="4">
    <source>
        <dbReference type="Google" id="ProtNLM"/>
    </source>
</evidence>
<dbReference type="AlphaFoldDB" id="A0A512MA51"/>
<keyword evidence="3" id="KW-1185">Reference proteome</keyword>
<evidence type="ECO:0000256" key="1">
    <source>
        <dbReference type="SAM" id="SignalP"/>
    </source>
</evidence>
<feature type="signal peptide" evidence="1">
    <location>
        <begin position="1"/>
        <end position="19"/>
    </location>
</feature>
<feature type="chain" id="PRO_5021991853" description="Dockerin domain-containing protein" evidence="1">
    <location>
        <begin position="20"/>
        <end position="319"/>
    </location>
</feature>
<gene>
    <name evidence="2" type="ORF">BGE01nite_28930</name>
</gene>
<protein>
    <recommendedName>
        <fullName evidence="4">Dockerin domain-containing protein</fullName>
    </recommendedName>
</protein>
<keyword evidence="1" id="KW-0732">Signal</keyword>
<dbReference type="OrthoDB" id="262317at2"/>